<evidence type="ECO:0000313" key="7">
    <source>
        <dbReference type="EMBL" id="GGI64010.1"/>
    </source>
</evidence>
<evidence type="ECO:0000313" key="8">
    <source>
        <dbReference type="Proteomes" id="UP000603295"/>
    </source>
</evidence>
<organism evidence="7 8">
    <name type="scientific">Limosilactobacillus caviae</name>
    <dbReference type="NCBI Taxonomy" id="1769424"/>
    <lineage>
        <taxon>Bacteria</taxon>
        <taxon>Bacillati</taxon>
        <taxon>Bacillota</taxon>
        <taxon>Bacilli</taxon>
        <taxon>Lactobacillales</taxon>
        <taxon>Lactobacillaceae</taxon>
        <taxon>Limosilactobacillus</taxon>
    </lineage>
</organism>
<comment type="subcellular location">
    <subcellularLocation>
        <location evidence="1">Cell envelope</location>
    </subcellularLocation>
</comment>
<accession>A0ABQ2C6N7</accession>
<comment type="similarity">
    <text evidence="2 4">Belongs to the bacterial solute-binding protein 3 family.</text>
</comment>
<name>A0ABQ2C6N7_9LACO</name>
<dbReference type="PANTHER" id="PTHR35936">
    <property type="entry name" value="MEMBRANE-BOUND LYTIC MUREIN TRANSGLYCOSYLASE F"/>
    <property type="match status" value="1"/>
</dbReference>
<evidence type="ECO:0000256" key="1">
    <source>
        <dbReference type="ARBA" id="ARBA00004196"/>
    </source>
</evidence>
<dbReference type="InterPro" id="IPR018313">
    <property type="entry name" value="SBP_3_CS"/>
</dbReference>
<feature type="domain" description="Solute-binding protein family 3/N-terminal" evidence="6">
    <location>
        <begin position="42"/>
        <end position="261"/>
    </location>
</feature>
<evidence type="ECO:0000256" key="2">
    <source>
        <dbReference type="ARBA" id="ARBA00010333"/>
    </source>
</evidence>
<evidence type="ECO:0000256" key="3">
    <source>
        <dbReference type="ARBA" id="ARBA00022729"/>
    </source>
</evidence>
<evidence type="ECO:0000256" key="5">
    <source>
        <dbReference type="SAM" id="SignalP"/>
    </source>
</evidence>
<keyword evidence="8" id="KW-1185">Reference proteome</keyword>
<feature type="signal peptide" evidence="5">
    <location>
        <begin position="1"/>
        <end position="28"/>
    </location>
</feature>
<dbReference type="EMBL" id="BMDS01000007">
    <property type="protein sequence ID" value="GGI64010.1"/>
    <property type="molecule type" value="Genomic_DNA"/>
</dbReference>
<dbReference type="SMART" id="SM00062">
    <property type="entry name" value="PBPb"/>
    <property type="match status" value="1"/>
</dbReference>
<protein>
    <submittedName>
        <fullName evidence="7">Amino acid ABC transporter substrate-binding protein</fullName>
    </submittedName>
</protein>
<dbReference type="PROSITE" id="PS01039">
    <property type="entry name" value="SBP_BACTERIAL_3"/>
    <property type="match status" value="1"/>
</dbReference>
<sequence length="264" mass="28627">MMKFWKKALLTVAALTLGTSAGISSIHAASSAVNSELKNKGELTIGLEGTYSPYSYRKNNKLTGFEVDLGKAVAKKMGLKAKFVPTKWDSLVAGLGSGKYDVVMNNITQTPERAKQYNFSTPYIKSRFALIVPADSKIKSLKDIKGKKVVAGTGTNNADIAKKFGAKLVPNGDFASAVGMIKQGRADAEINSREAWYAYSKKNSTKGLKMIDVSSEQKPAKISALFNKKDTAIQSSYNKALKELQQDGTVKKLSEKYFGADITE</sequence>
<evidence type="ECO:0000259" key="6">
    <source>
        <dbReference type="SMART" id="SM00062"/>
    </source>
</evidence>
<dbReference type="PANTHER" id="PTHR35936:SF19">
    <property type="entry name" value="AMINO-ACID-BINDING PROTEIN YXEM-RELATED"/>
    <property type="match status" value="1"/>
</dbReference>
<dbReference type="InterPro" id="IPR001638">
    <property type="entry name" value="Solute-binding_3/MltF_N"/>
</dbReference>
<keyword evidence="3 5" id="KW-0732">Signal</keyword>
<dbReference type="SUPFAM" id="SSF53850">
    <property type="entry name" value="Periplasmic binding protein-like II"/>
    <property type="match status" value="1"/>
</dbReference>
<dbReference type="Gene3D" id="3.40.190.10">
    <property type="entry name" value="Periplasmic binding protein-like II"/>
    <property type="match status" value="2"/>
</dbReference>
<dbReference type="Pfam" id="PF00497">
    <property type="entry name" value="SBP_bac_3"/>
    <property type="match status" value="1"/>
</dbReference>
<dbReference type="CDD" id="cd13711">
    <property type="entry name" value="PBP2_Ngo0372_TcyA"/>
    <property type="match status" value="1"/>
</dbReference>
<reference evidence="8" key="1">
    <citation type="journal article" date="2019" name="Int. J. Syst. Evol. Microbiol.">
        <title>The Global Catalogue of Microorganisms (GCM) 10K type strain sequencing project: providing services to taxonomists for standard genome sequencing and annotation.</title>
        <authorList>
            <consortium name="The Broad Institute Genomics Platform"/>
            <consortium name="The Broad Institute Genome Sequencing Center for Infectious Disease"/>
            <person name="Wu L."/>
            <person name="Ma J."/>
        </authorList>
    </citation>
    <scope>NUCLEOTIDE SEQUENCE [LARGE SCALE GENOMIC DNA]</scope>
    <source>
        <strain evidence="8">CCM 8609</strain>
    </source>
</reference>
<proteinExistence type="inferred from homology"/>
<gene>
    <name evidence="7" type="ORF">GCM10011459_18440</name>
</gene>
<comment type="caution">
    <text evidence="7">The sequence shown here is derived from an EMBL/GenBank/DDBJ whole genome shotgun (WGS) entry which is preliminary data.</text>
</comment>
<dbReference type="Proteomes" id="UP000603295">
    <property type="component" value="Unassembled WGS sequence"/>
</dbReference>
<feature type="chain" id="PRO_5045040643" evidence="5">
    <location>
        <begin position="29"/>
        <end position="264"/>
    </location>
</feature>
<evidence type="ECO:0000256" key="4">
    <source>
        <dbReference type="RuleBase" id="RU003744"/>
    </source>
</evidence>